<dbReference type="SUPFAM" id="SSF51905">
    <property type="entry name" value="FAD/NAD(P)-binding domain"/>
    <property type="match status" value="1"/>
</dbReference>
<evidence type="ECO:0000259" key="3">
    <source>
        <dbReference type="PROSITE" id="PS50042"/>
    </source>
</evidence>
<evidence type="ECO:0000313" key="5">
    <source>
        <dbReference type="Proteomes" id="UP000186607"/>
    </source>
</evidence>
<dbReference type="RefSeq" id="WP_075837141.1">
    <property type="nucleotide sequence ID" value="NZ_MSTI01000187.1"/>
</dbReference>
<accession>A0A1U7NQY7</accession>
<evidence type="ECO:0000313" key="4">
    <source>
        <dbReference type="EMBL" id="OLV15331.1"/>
    </source>
</evidence>
<keyword evidence="5" id="KW-1185">Reference proteome</keyword>
<dbReference type="InterPro" id="IPR018490">
    <property type="entry name" value="cNMP-bd_dom_sf"/>
</dbReference>
<dbReference type="CDD" id="cd00038">
    <property type="entry name" value="CAP_ED"/>
    <property type="match status" value="1"/>
</dbReference>
<evidence type="ECO:0000256" key="2">
    <source>
        <dbReference type="ARBA" id="ARBA00023002"/>
    </source>
</evidence>
<organism evidence="4 5">
    <name type="scientific">Deinococcus marmoris</name>
    <dbReference type="NCBI Taxonomy" id="249408"/>
    <lineage>
        <taxon>Bacteria</taxon>
        <taxon>Thermotogati</taxon>
        <taxon>Deinococcota</taxon>
        <taxon>Deinococci</taxon>
        <taxon>Deinococcales</taxon>
        <taxon>Deinococcaceae</taxon>
        <taxon>Deinococcus</taxon>
    </lineage>
</organism>
<dbReference type="SMART" id="SM00100">
    <property type="entry name" value="cNMP"/>
    <property type="match status" value="1"/>
</dbReference>
<gene>
    <name evidence="4" type="ORF">BOO71_0015250</name>
</gene>
<dbReference type="STRING" id="249408.BOO71_0015250"/>
<dbReference type="InterPro" id="IPR014710">
    <property type="entry name" value="RmlC-like_jellyroll"/>
</dbReference>
<keyword evidence="2" id="KW-0560">Oxidoreductase</keyword>
<keyword evidence="1" id="KW-0285">Flavoprotein</keyword>
<dbReference type="PANTHER" id="PTHR48105">
    <property type="entry name" value="THIOREDOXIN REDUCTASE 1-RELATED-RELATED"/>
    <property type="match status" value="1"/>
</dbReference>
<dbReference type="AlphaFoldDB" id="A0A1U7NQY7"/>
<dbReference type="SUPFAM" id="SSF51206">
    <property type="entry name" value="cAMP-binding domain-like"/>
    <property type="match status" value="1"/>
</dbReference>
<reference evidence="4 5" key="1">
    <citation type="submission" date="2017-01" db="EMBL/GenBank/DDBJ databases">
        <title>Genome Analysis of Deinococcus marmoris KOPRI26562.</title>
        <authorList>
            <person name="Kim J.H."/>
            <person name="Oh H.-M."/>
        </authorList>
    </citation>
    <scope>NUCLEOTIDE SEQUENCE [LARGE SCALE GENOMIC DNA]</scope>
    <source>
        <strain evidence="4 5">KOPRI26562</strain>
    </source>
</reference>
<dbReference type="Gene3D" id="2.60.120.10">
    <property type="entry name" value="Jelly Rolls"/>
    <property type="match status" value="1"/>
</dbReference>
<evidence type="ECO:0000256" key="1">
    <source>
        <dbReference type="ARBA" id="ARBA00022630"/>
    </source>
</evidence>
<dbReference type="OrthoDB" id="9806179at2"/>
<dbReference type="Gene3D" id="3.50.50.60">
    <property type="entry name" value="FAD/NAD(P)-binding domain"/>
    <property type="match status" value="2"/>
</dbReference>
<dbReference type="InterPro" id="IPR036188">
    <property type="entry name" value="FAD/NAD-bd_sf"/>
</dbReference>
<comment type="caution">
    <text evidence="4">The sequence shown here is derived from an EMBL/GenBank/DDBJ whole genome shotgun (WGS) entry which is preliminary data.</text>
</comment>
<dbReference type="GO" id="GO:0016491">
    <property type="term" value="F:oxidoreductase activity"/>
    <property type="evidence" value="ECO:0007669"/>
    <property type="project" value="UniProtKB-KW"/>
</dbReference>
<name>A0A1U7NQY7_9DEIO</name>
<dbReference type="PROSITE" id="PS50042">
    <property type="entry name" value="CNMP_BINDING_3"/>
    <property type="match status" value="1"/>
</dbReference>
<dbReference type="InterPro" id="IPR000595">
    <property type="entry name" value="cNMP-bd_dom"/>
</dbReference>
<protein>
    <submittedName>
        <fullName evidence="4">Thioredoxin reductase</fullName>
    </submittedName>
</protein>
<dbReference type="Pfam" id="PF07992">
    <property type="entry name" value="Pyr_redox_2"/>
    <property type="match status" value="1"/>
</dbReference>
<feature type="domain" description="Cyclic nucleotide-binding" evidence="3">
    <location>
        <begin position="12"/>
        <end position="130"/>
    </location>
</feature>
<sequence>MITPDLLRSLDLFASLSDATLHKIAQVSADVRLNPGEYLIREGDAAAFFVQLEGEIEVIKEVAGAPQHLGTYRTGSSFGELPLLLGSSATASLQATLPSRVLRLDAPDFRALLSHSDAVAGAVMANLTRRVDTLERVILETPVSMTLLVGQNNDLDCFGLREFLSGNGVPFRWLDPMDEVLKNQIPEQALGQPLPLAVLPDGEVLVRPRVRELARRVGLQVTPAHGEYDLIIVGGGPAGLAAAVYGASEGLSTLLLEKQAPGGQAGTSSRIENYLGFPNGISGGELSERALQQAKRFGAEVVITRQAVELRPAQDFQTVVLDGGDTLRARSVLLTMGVEWRTLALDGARRLTGRGVWYGAARTEARGTRGKAVYLIGGGNSAGQAALYFSSYAARVTLLIRADSVEKGMSQYLIEQLRGKANVDICTRREVVALRGAAHLEAMTIRDTRTGQEQEVETDSLFVFIGADAHTDWLPDAVRRDGQGYIYTGNDADAPDLTAPGHLALKRGSSFLETSVPGIFAAGDVRRGSIKRVAASVGEGSMGIALVHQYLAAQDETVHS</sequence>
<dbReference type="PRINTS" id="PR00368">
    <property type="entry name" value="FADPNR"/>
</dbReference>
<dbReference type="InterPro" id="IPR023753">
    <property type="entry name" value="FAD/NAD-binding_dom"/>
</dbReference>
<dbReference type="EMBL" id="MSTI01000187">
    <property type="protein sequence ID" value="OLV15331.1"/>
    <property type="molecule type" value="Genomic_DNA"/>
</dbReference>
<dbReference type="Pfam" id="PF00027">
    <property type="entry name" value="cNMP_binding"/>
    <property type="match status" value="1"/>
</dbReference>
<proteinExistence type="predicted"/>
<dbReference type="InterPro" id="IPR050097">
    <property type="entry name" value="Ferredoxin-NADP_redctase_2"/>
</dbReference>
<dbReference type="Proteomes" id="UP000186607">
    <property type="component" value="Unassembled WGS sequence"/>
</dbReference>
<dbReference type="PRINTS" id="PR00469">
    <property type="entry name" value="PNDRDTASEII"/>
</dbReference>